<dbReference type="Pfam" id="PF02416">
    <property type="entry name" value="TatA_B_E"/>
    <property type="match status" value="1"/>
</dbReference>
<dbReference type="InterPro" id="IPR003369">
    <property type="entry name" value="TatA/B/E"/>
</dbReference>
<dbReference type="AlphaFoldDB" id="A0A1S2PDL5"/>
<keyword evidence="10" id="KW-1185">Reference proteome</keyword>
<organism evidence="9 10">
    <name type="scientific">Streptomyces monashensis</name>
    <dbReference type="NCBI Taxonomy" id="1678012"/>
    <lineage>
        <taxon>Bacteria</taxon>
        <taxon>Bacillati</taxon>
        <taxon>Actinomycetota</taxon>
        <taxon>Actinomycetes</taxon>
        <taxon>Kitasatosporales</taxon>
        <taxon>Streptomycetaceae</taxon>
        <taxon>Streptomyces</taxon>
    </lineage>
</organism>
<dbReference type="GO" id="GO:0015031">
    <property type="term" value="P:protein transport"/>
    <property type="evidence" value="ECO:0007669"/>
    <property type="project" value="UniProtKB-KW"/>
</dbReference>
<comment type="subcellular location">
    <subcellularLocation>
        <location evidence="1">Membrane</location>
        <topology evidence="1">Single-pass membrane protein</topology>
    </subcellularLocation>
</comment>
<feature type="compositionally biased region" description="Low complexity" evidence="8">
    <location>
        <begin position="117"/>
        <end position="128"/>
    </location>
</feature>
<gene>
    <name evidence="9" type="ORF">BIV23_39460</name>
</gene>
<sequence length="143" mass="15860">MFPNISLVDLLTLTILAVLLFGPDKLPEIVQSVVGFLRKVREFSESAKQEVRDELGPEFKDFEFEHLHPRTLIRKHVLDGDDLGVDEIRRALDPRAELSEVTDAVRGAANDSRDTPPTESRTPSPEKTAAAPGTHTTFDPDAT</sequence>
<keyword evidence="5" id="KW-1133">Transmembrane helix</keyword>
<evidence type="ECO:0000256" key="4">
    <source>
        <dbReference type="ARBA" id="ARBA00022927"/>
    </source>
</evidence>
<feature type="region of interest" description="Disordered" evidence="8">
    <location>
        <begin position="99"/>
        <end position="143"/>
    </location>
</feature>
<keyword evidence="6" id="KW-0811">Translocation</keyword>
<keyword evidence="3" id="KW-0812">Transmembrane</keyword>
<keyword evidence="4" id="KW-0653">Protein transport</keyword>
<evidence type="ECO:0000313" key="10">
    <source>
        <dbReference type="Proteomes" id="UP000179642"/>
    </source>
</evidence>
<dbReference type="EMBL" id="MLYO01000082">
    <property type="protein sequence ID" value="OIJ91871.1"/>
    <property type="molecule type" value="Genomic_DNA"/>
</dbReference>
<evidence type="ECO:0000256" key="8">
    <source>
        <dbReference type="SAM" id="MobiDB-lite"/>
    </source>
</evidence>
<evidence type="ECO:0000256" key="6">
    <source>
        <dbReference type="ARBA" id="ARBA00023010"/>
    </source>
</evidence>
<proteinExistence type="predicted"/>
<reference evidence="9 10" key="1">
    <citation type="submission" date="2016-10" db="EMBL/GenBank/DDBJ databases">
        <title>Genome sequence of Streptomyces sp. MUSC 1.</title>
        <authorList>
            <person name="Lee L.-H."/>
            <person name="Ser H.-L."/>
            <person name="Law J.W.-F."/>
        </authorList>
    </citation>
    <scope>NUCLEOTIDE SEQUENCE [LARGE SCALE GENOMIC DNA]</scope>
    <source>
        <strain evidence="9 10">MUSC 1</strain>
    </source>
</reference>
<evidence type="ECO:0000256" key="5">
    <source>
        <dbReference type="ARBA" id="ARBA00022989"/>
    </source>
</evidence>
<keyword evidence="2" id="KW-0813">Transport</keyword>
<keyword evidence="7" id="KW-0472">Membrane</keyword>
<evidence type="ECO:0000256" key="2">
    <source>
        <dbReference type="ARBA" id="ARBA00022448"/>
    </source>
</evidence>
<evidence type="ECO:0000256" key="7">
    <source>
        <dbReference type="ARBA" id="ARBA00023136"/>
    </source>
</evidence>
<comment type="caution">
    <text evidence="9">The sequence shown here is derived from an EMBL/GenBank/DDBJ whole genome shotgun (WGS) entry which is preliminary data.</text>
</comment>
<accession>A0A1S2PDL5</accession>
<dbReference type="PRINTS" id="PR01506">
    <property type="entry name" value="TATBPROTEIN"/>
</dbReference>
<dbReference type="OrthoDB" id="3267321at2"/>
<protein>
    <submittedName>
        <fullName evidence="9">Preprotein translocase</fullName>
    </submittedName>
</protein>
<evidence type="ECO:0000256" key="1">
    <source>
        <dbReference type="ARBA" id="ARBA00004167"/>
    </source>
</evidence>
<name>A0A1S2PDL5_9ACTN</name>
<dbReference type="RefSeq" id="WP_071385810.1">
    <property type="nucleotide sequence ID" value="NZ_MLYO01000082.1"/>
</dbReference>
<dbReference type="Proteomes" id="UP000179642">
    <property type="component" value="Unassembled WGS sequence"/>
</dbReference>
<dbReference type="GO" id="GO:0016020">
    <property type="term" value="C:membrane"/>
    <property type="evidence" value="ECO:0007669"/>
    <property type="project" value="UniProtKB-ARBA"/>
</dbReference>
<evidence type="ECO:0000313" key="9">
    <source>
        <dbReference type="EMBL" id="OIJ91871.1"/>
    </source>
</evidence>
<evidence type="ECO:0000256" key="3">
    <source>
        <dbReference type="ARBA" id="ARBA00022692"/>
    </source>
</evidence>
<dbReference type="Gene3D" id="1.20.5.3310">
    <property type="match status" value="1"/>
</dbReference>